<protein>
    <submittedName>
        <fullName evidence="6">Segregation and condensation protein B</fullName>
    </submittedName>
</protein>
<dbReference type="PANTHER" id="PTHR34298">
    <property type="entry name" value="SEGREGATION AND CONDENSATION PROTEIN B"/>
    <property type="match status" value="1"/>
</dbReference>
<dbReference type="Pfam" id="PF04079">
    <property type="entry name" value="SMC_ScpB"/>
    <property type="match status" value="1"/>
</dbReference>
<feature type="region of interest" description="Disordered" evidence="5">
    <location>
        <begin position="1"/>
        <end position="159"/>
    </location>
</feature>
<dbReference type="OrthoDB" id="9806226at2"/>
<sequence>MSNEERRDSLAEQAAAWVPPWAPERRTATPDPEPAADPAPEPASATEATVAPGPQGPDGVPAPEPAATTAPEPDELSASGSAVTSAPDADVMSVSEPSVASVPEPGAAPAPERTPDGPGGSPEPAGPDSATPAIGAGEPAAEAAGARSAGRRGRGRRAAPEPVPVVLADAELRGALEAILLVVDEPVSELVLAQVVEQPAERVGRMLDEIAAGYTAAGYGFELRRAAGGWRLYTRPEYAGYVERFVLDGQSVRLTQAALETLAVVAYKQPVTRSRISAIRGVNCDGVLRTLVSRGLVEECGTEPESGAFLYRTTTMFLEKLGLNTVDELPPLAPFLPDNVEELADATR</sequence>
<evidence type="ECO:0000256" key="4">
    <source>
        <dbReference type="ARBA" id="ARBA00023306"/>
    </source>
</evidence>
<dbReference type="EMBL" id="LRQV01000173">
    <property type="protein sequence ID" value="KXK58609.1"/>
    <property type="molecule type" value="Genomic_DNA"/>
</dbReference>
<dbReference type="InterPro" id="IPR036390">
    <property type="entry name" value="WH_DNA-bd_sf"/>
</dbReference>
<dbReference type="InterPro" id="IPR036388">
    <property type="entry name" value="WH-like_DNA-bd_sf"/>
</dbReference>
<evidence type="ECO:0000256" key="3">
    <source>
        <dbReference type="ARBA" id="ARBA00022829"/>
    </source>
</evidence>
<feature type="compositionally biased region" description="Low complexity" evidence="5">
    <location>
        <begin position="91"/>
        <end position="105"/>
    </location>
</feature>
<feature type="compositionally biased region" description="Low complexity" evidence="5">
    <location>
        <begin position="135"/>
        <end position="148"/>
    </location>
</feature>
<accession>A0A136PJN0</accession>
<dbReference type="InterPro" id="IPR005234">
    <property type="entry name" value="ScpB_csome_segregation"/>
</dbReference>
<reference evidence="6 7" key="1">
    <citation type="submission" date="2016-01" db="EMBL/GenBank/DDBJ databases">
        <title>Whole genome sequence and analysis of Micromonospora rosaria DSM 803, which can produce antibacterial substance rosamicin.</title>
        <authorList>
            <person name="Yang H."/>
            <person name="He X."/>
            <person name="Zhu D."/>
        </authorList>
    </citation>
    <scope>NUCLEOTIDE SEQUENCE [LARGE SCALE GENOMIC DNA]</scope>
    <source>
        <strain evidence="6 7">DSM 803</strain>
    </source>
</reference>
<keyword evidence="1" id="KW-0963">Cytoplasm</keyword>
<organism evidence="6 7">
    <name type="scientific">Micromonospora rosaria</name>
    <dbReference type="NCBI Taxonomy" id="47874"/>
    <lineage>
        <taxon>Bacteria</taxon>
        <taxon>Bacillati</taxon>
        <taxon>Actinomycetota</taxon>
        <taxon>Actinomycetes</taxon>
        <taxon>Micromonosporales</taxon>
        <taxon>Micromonosporaceae</taxon>
        <taxon>Micromonospora</taxon>
    </lineage>
</organism>
<dbReference type="Proteomes" id="UP000070620">
    <property type="component" value="Unassembled WGS sequence"/>
</dbReference>
<dbReference type="SUPFAM" id="SSF46785">
    <property type="entry name" value="Winged helix' DNA-binding domain"/>
    <property type="match status" value="2"/>
</dbReference>
<feature type="compositionally biased region" description="Low complexity" evidence="5">
    <location>
        <begin position="42"/>
        <end position="52"/>
    </location>
</feature>
<comment type="caution">
    <text evidence="6">The sequence shown here is derived from an EMBL/GenBank/DDBJ whole genome shotgun (WGS) entry which is preliminary data.</text>
</comment>
<feature type="compositionally biased region" description="Pro residues" evidence="5">
    <location>
        <begin position="31"/>
        <end position="41"/>
    </location>
</feature>
<dbReference type="GO" id="GO:0051304">
    <property type="term" value="P:chromosome separation"/>
    <property type="evidence" value="ECO:0007669"/>
    <property type="project" value="InterPro"/>
</dbReference>
<dbReference type="GO" id="GO:0051301">
    <property type="term" value="P:cell division"/>
    <property type="evidence" value="ECO:0007669"/>
    <property type="project" value="UniProtKB-KW"/>
</dbReference>
<evidence type="ECO:0000313" key="7">
    <source>
        <dbReference type="Proteomes" id="UP000070620"/>
    </source>
</evidence>
<keyword evidence="3" id="KW-0159">Chromosome partition</keyword>
<keyword evidence="2" id="KW-0132">Cell division</keyword>
<evidence type="ECO:0000313" key="6">
    <source>
        <dbReference type="EMBL" id="KXK58609.1"/>
    </source>
</evidence>
<dbReference type="AlphaFoldDB" id="A0A136PJN0"/>
<keyword evidence="4" id="KW-0131">Cell cycle</keyword>
<feature type="compositionally biased region" description="Basic and acidic residues" evidence="5">
    <location>
        <begin position="1"/>
        <end position="10"/>
    </location>
</feature>
<dbReference type="PANTHER" id="PTHR34298:SF2">
    <property type="entry name" value="SEGREGATION AND CONDENSATION PROTEIN B"/>
    <property type="match status" value="1"/>
</dbReference>
<keyword evidence="7" id="KW-1185">Reference proteome</keyword>
<dbReference type="Gene3D" id="1.10.10.10">
    <property type="entry name" value="Winged helix-like DNA-binding domain superfamily/Winged helix DNA-binding domain"/>
    <property type="match status" value="2"/>
</dbReference>
<evidence type="ECO:0000256" key="5">
    <source>
        <dbReference type="SAM" id="MobiDB-lite"/>
    </source>
</evidence>
<gene>
    <name evidence="6" type="ORF">AWW66_28765</name>
</gene>
<proteinExistence type="predicted"/>
<evidence type="ECO:0000256" key="2">
    <source>
        <dbReference type="ARBA" id="ARBA00022618"/>
    </source>
</evidence>
<name>A0A136PJN0_9ACTN</name>
<dbReference type="RefSeq" id="WP_157528073.1">
    <property type="nucleotide sequence ID" value="NZ_JBIUBN010000025.1"/>
</dbReference>
<dbReference type="NCBIfam" id="TIGR00281">
    <property type="entry name" value="SMC-Scp complex subunit ScpB"/>
    <property type="match status" value="1"/>
</dbReference>
<evidence type="ECO:0000256" key="1">
    <source>
        <dbReference type="ARBA" id="ARBA00022490"/>
    </source>
</evidence>